<dbReference type="EMBL" id="CP104067">
    <property type="protein sequence ID" value="WAH42172.1"/>
    <property type="molecule type" value="Genomic_DNA"/>
</dbReference>
<evidence type="ECO:0000313" key="3">
    <source>
        <dbReference type="EMBL" id="WAH42172.1"/>
    </source>
</evidence>
<dbReference type="RefSeq" id="WP_268006066.1">
    <property type="nucleotide sequence ID" value="NZ_CP104067.1"/>
</dbReference>
<dbReference type="Pfam" id="PF20274">
    <property type="entry name" value="cREC_REC"/>
    <property type="match status" value="1"/>
</dbReference>
<keyword evidence="1" id="KW-0812">Transmembrane</keyword>
<keyword evidence="1" id="KW-1133">Transmembrane helix</keyword>
<reference evidence="3" key="1">
    <citation type="submission" date="2022-08" db="EMBL/GenBank/DDBJ databases">
        <title>Alicyclobacillus fastidiosus DSM 17978, complete genome.</title>
        <authorList>
            <person name="Wang Q."/>
            <person name="Cai R."/>
            <person name="Wang Z."/>
        </authorList>
    </citation>
    <scope>NUCLEOTIDE SEQUENCE</scope>
    <source>
        <strain evidence="3">DSM 17978</strain>
    </source>
</reference>
<proteinExistence type="predicted"/>
<evidence type="ECO:0000256" key="1">
    <source>
        <dbReference type="SAM" id="Phobius"/>
    </source>
</evidence>
<protein>
    <recommendedName>
        <fullName evidence="2">Cyclic-phosphate processing Receiver domain-containing protein</fullName>
    </recommendedName>
</protein>
<feature type="transmembrane region" description="Helical" evidence="1">
    <location>
        <begin position="130"/>
        <end position="149"/>
    </location>
</feature>
<keyword evidence="4" id="KW-1185">Reference proteome</keyword>
<evidence type="ECO:0000313" key="4">
    <source>
        <dbReference type="Proteomes" id="UP001164761"/>
    </source>
</evidence>
<accession>A0ABY6ZI25</accession>
<sequence>MCALRTLKKTGRDTRCVSLWVGITVGINVFLDDRRQEPDGFTLVKRYERCVRLLAGGQVDKLSLDYNLGKGEKTGLDVAKWMVQHDRWPREIYIHSSNFLVRQAMARFLRQHAPAHVVIRSRSLSVGVQALVVFVVAGGIGCALGARAYAFQVATTYWPNVWGSGLLMAVVGLAPWFGWVATRRPQGGKRG</sequence>
<name>A0ABY6ZI25_9BACL</name>
<feature type="domain" description="Cyclic-phosphate processing Receiver" evidence="2">
    <location>
        <begin position="27"/>
        <end position="111"/>
    </location>
</feature>
<gene>
    <name evidence="3" type="ORF">NZD89_01270</name>
</gene>
<dbReference type="Proteomes" id="UP001164761">
    <property type="component" value="Chromosome"/>
</dbReference>
<keyword evidence="1" id="KW-0472">Membrane</keyword>
<organism evidence="3 4">
    <name type="scientific">Alicyclobacillus fastidiosus</name>
    <dbReference type="NCBI Taxonomy" id="392011"/>
    <lineage>
        <taxon>Bacteria</taxon>
        <taxon>Bacillati</taxon>
        <taxon>Bacillota</taxon>
        <taxon>Bacilli</taxon>
        <taxon>Bacillales</taxon>
        <taxon>Alicyclobacillaceae</taxon>
        <taxon>Alicyclobacillus</taxon>
    </lineage>
</organism>
<evidence type="ECO:0000259" key="2">
    <source>
        <dbReference type="Pfam" id="PF20274"/>
    </source>
</evidence>
<dbReference type="InterPro" id="IPR046909">
    <property type="entry name" value="cREC_REC"/>
</dbReference>
<feature type="transmembrane region" description="Helical" evidence="1">
    <location>
        <begin position="161"/>
        <end position="181"/>
    </location>
</feature>